<dbReference type="Gene3D" id="3.40.50.2000">
    <property type="entry name" value="Glycogen Phosphorylase B"/>
    <property type="match status" value="1"/>
</dbReference>
<evidence type="ECO:0000259" key="2">
    <source>
        <dbReference type="Pfam" id="PF00534"/>
    </source>
</evidence>
<dbReference type="CDD" id="cd03809">
    <property type="entry name" value="GT4_MtfB-like"/>
    <property type="match status" value="1"/>
</dbReference>
<proteinExistence type="predicted"/>
<dbReference type="Pfam" id="PF00534">
    <property type="entry name" value="Glycos_transf_1"/>
    <property type="match status" value="1"/>
</dbReference>
<dbReference type="InterPro" id="IPR001296">
    <property type="entry name" value="Glyco_trans_1"/>
</dbReference>
<dbReference type="HOGENOM" id="CLU_643862_0_0_5"/>
<name>A3TW01_PSEBH</name>
<dbReference type="STRING" id="252305.OB2597_11156"/>
<reference evidence="3 4" key="1">
    <citation type="journal article" date="2010" name="J. Bacteriol.">
        <title>Genome sequences of Oceanicola granulosus HTCC2516(T) and Oceanicola batsensis HTCC2597(TDelta).</title>
        <authorList>
            <person name="Thrash J.C."/>
            <person name="Cho J.C."/>
            <person name="Vergin K.L."/>
            <person name="Giovannoni S.J."/>
        </authorList>
    </citation>
    <scope>NUCLEOTIDE SEQUENCE [LARGE SCALE GENOMIC DNA]</scope>
    <source>
        <strain evidence="4">ATCC BAA-863 / DSM 15984 / KCTC 12145 / HTCC2597</strain>
    </source>
</reference>
<dbReference type="EMBL" id="AAMO01000003">
    <property type="protein sequence ID" value="EAQ03797.1"/>
    <property type="molecule type" value="Genomic_DNA"/>
</dbReference>
<evidence type="ECO:0000256" key="1">
    <source>
        <dbReference type="ARBA" id="ARBA00022679"/>
    </source>
</evidence>
<evidence type="ECO:0000313" key="4">
    <source>
        <dbReference type="Proteomes" id="UP000004318"/>
    </source>
</evidence>
<evidence type="ECO:0000313" key="3">
    <source>
        <dbReference type="EMBL" id="EAQ03797.1"/>
    </source>
</evidence>
<gene>
    <name evidence="3" type="ORF">OB2597_11156</name>
</gene>
<dbReference type="RefSeq" id="WP_009806450.1">
    <property type="nucleotide sequence ID" value="NZ_CH724131.1"/>
</dbReference>
<dbReference type="GO" id="GO:0016757">
    <property type="term" value="F:glycosyltransferase activity"/>
    <property type="evidence" value="ECO:0007669"/>
    <property type="project" value="InterPro"/>
</dbReference>
<organism evidence="3 4">
    <name type="scientific">Pseudooceanicola batsensis (strain ATCC BAA-863 / DSM 15984 / KCTC 12145 / HTCC2597)</name>
    <name type="common">Oceanicola batsensis</name>
    <dbReference type="NCBI Taxonomy" id="252305"/>
    <lineage>
        <taxon>Bacteria</taxon>
        <taxon>Pseudomonadati</taxon>
        <taxon>Pseudomonadota</taxon>
        <taxon>Alphaproteobacteria</taxon>
        <taxon>Rhodobacterales</taxon>
        <taxon>Paracoccaceae</taxon>
        <taxon>Pseudooceanicola</taxon>
    </lineage>
</organism>
<dbReference type="AlphaFoldDB" id="A3TW01"/>
<dbReference type="Proteomes" id="UP000004318">
    <property type="component" value="Unassembled WGS sequence"/>
</dbReference>
<dbReference type="PANTHER" id="PTHR46401">
    <property type="entry name" value="GLYCOSYLTRANSFERASE WBBK-RELATED"/>
    <property type="match status" value="1"/>
</dbReference>
<dbReference type="OrthoDB" id="9790710at2"/>
<dbReference type="PANTHER" id="PTHR46401:SF2">
    <property type="entry name" value="GLYCOSYLTRANSFERASE WBBK-RELATED"/>
    <property type="match status" value="1"/>
</dbReference>
<feature type="domain" description="Glycosyl transferase family 1" evidence="2">
    <location>
        <begin position="239"/>
        <end position="383"/>
    </location>
</feature>
<sequence length="417" mass="47047">MSKPVFYDLTEILYLSGSSPFYYGIARVVAEAAREIFLLDRGVRFVAYSQAHDTFMEIFPGRDETGDVDLNVPNARLLKFVRATGGKPRAIRHVQPLLLPPFLAYQRLRWFRTGVDIRPVDMSGGIFLSCARPKLMIHAVDSIRAKHPGCEVHALLHDMIPLYVEKHDRDTRFASSFRIDNNYLIERADHIITNSQFTADDIMSFVEQGLLIQPRKMTAVRLPHECRAGTDQPVISLPERPYVLMVGTSLGRKNLDVVLDAMCLVLERGKTPPLLVLAGRKRKRTLELLETPRMAEVAKHVLHVDRPNQTDLERLYREALALVLPSEIEGWGLPAAEALWNGIPPFCSDIPVLREVCGDLGVYFDLRDAEALSGHLVRLKEEPGWRAGLVDRIEANSGSLRTWNQFATELLDRAVAP</sequence>
<dbReference type="eggNOG" id="COG0438">
    <property type="taxonomic scope" value="Bacteria"/>
</dbReference>
<keyword evidence="4" id="KW-1185">Reference proteome</keyword>
<accession>A3TW01</accession>
<comment type="caution">
    <text evidence="3">The sequence shown here is derived from an EMBL/GenBank/DDBJ whole genome shotgun (WGS) entry which is preliminary data.</text>
</comment>
<keyword evidence="1 3" id="KW-0808">Transferase</keyword>
<dbReference type="SUPFAM" id="SSF53756">
    <property type="entry name" value="UDP-Glycosyltransferase/glycogen phosphorylase"/>
    <property type="match status" value="1"/>
</dbReference>
<protein>
    <submittedName>
        <fullName evidence="3">Glycosyl transferase, group 1</fullName>
    </submittedName>
</protein>